<sequence>MDQETKPHSASSVQQCQNCKQDFTIEPEDFTFYEKIKVPAPTFCPECRLQRRLSFRNERVLYKRSCGLCKKEVISVYHPESNNIMYCQECWWSDKWNPLSYGRDVDFSKPFFEQYHELSREVPRVSLINANSVNSEYTHLAADNKDCYLLFESSNNESCNHCYWMQQSKDCLDCAFVNNSELCYEVFVAWKCYNLFFSKECRDCTDSYFLQDCVGLSNCYGCVGLRQKQYYIFNQPYSKEEYFEILEEKKQQIKEGNIDALKKEFKDFAIKQINKYAYIQKSVNGIGNYLLNTKNCVYCFHGYEAENCKYGYHVMRNAKDSMDVSTIGIGAEMIYETLNSGIDVYNIKFGIQLWNGNSDIQYSESCQSSSNLFGCISLHGNNYCILNKQYTKEEYEVLVPKIIEHMKKTGEYGEFFPKELSLFAYNETVANDHFPLSKNEALQKGFTWREQEQKDNQPTLMQSDLQDIEKIDDSILKEIIECNHEGDCNDMCTVGFRLIKTELDFYKKMNLPVSKLCPNCRHYERLKQRNPLKLWHRQCMCDYKAYNNTSKHSHHAEGQCPNEFETSYAPDRPEIIYCEQCYQQEVV</sequence>
<gene>
    <name evidence="1" type="ORF">A3D35_01745</name>
</gene>
<name>A0A1G2I3Q6_9BACT</name>
<accession>A0A1G2I3Q6</accession>
<dbReference type="Proteomes" id="UP000176421">
    <property type="component" value="Unassembled WGS sequence"/>
</dbReference>
<evidence type="ECO:0000313" key="2">
    <source>
        <dbReference type="Proteomes" id="UP000176421"/>
    </source>
</evidence>
<organism evidence="1 2">
    <name type="scientific">Candidatus Staskawiczbacteria bacterium RIFCSPHIGHO2_02_FULL_34_9</name>
    <dbReference type="NCBI Taxonomy" id="1802206"/>
    <lineage>
        <taxon>Bacteria</taxon>
        <taxon>Candidatus Staskawicziibacteriota</taxon>
    </lineage>
</organism>
<proteinExistence type="predicted"/>
<dbReference type="AlphaFoldDB" id="A0A1G2I3Q6"/>
<dbReference type="EMBL" id="MHOS01000010">
    <property type="protein sequence ID" value="OGZ69385.1"/>
    <property type="molecule type" value="Genomic_DNA"/>
</dbReference>
<evidence type="ECO:0000313" key="1">
    <source>
        <dbReference type="EMBL" id="OGZ69385.1"/>
    </source>
</evidence>
<comment type="caution">
    <text evidence="1">The sequence shown here is derived from an EMBL/GenBank/DDBJ whole genome shotgun (WGS) entry which is preliminary data.</text>
</comment>
<dbReference type="STRING" id="1802206.A3D35_01745"/>
<protein>
    <submittedName>
        <fullName evidence="1">Uncharacterized protein</fullName>
    </submittedName>
</protein>
<reference evidence="1 2" key="1">
    <citation type="journal article" date="2016" name="Nat. Commun.">
        <title>Thousands of microbial genomes shed light on interconnected biogeochemical processes in an aquifer system.</title>
        <authorList>
            <person name="Anantharaman K."/>
            <person name="Brown C.T."/>
            <person name="Hug L.A."/>
            <person name="Sharon I."/>
            <person name="Castelle C.J."/>
            <person name="Probst A.J."/>
            <person name="Thomas B.C."/>
            <person name="Singh A."/>
            <person name="Wilkins M.J."/>
            <person name="Karaoz U."/>
            <person name="Brodie E.L."/>
            <person name="Williams K.H."/>
            <person name="Hubbard S.S."/>
            <person name="Banfield J.F."/>
        </authorList>
    </citation>
    <scope>NUCLEOTIDE SEQUENCE [LARGE SCALE GENOMIC DNA]</scope>
</reference>